<dbReference type="AlphaFoldDB" id="X1EGA2"/>
<evidence type="ECO:0000313" key="1">
    <source>
        <dbReference type="EMBL" id="GAH32336.1"/>
    </source>
</evidence>
<organism evidence="1">
    <name type="scientific">marine sediment metagenome</name>
    <dbReference type="NCBI Taxonomy" id="412755"/>
    <lineage>
        <taxon>unclassified sequences</taxon>
        <taxon>metagenomes</taxon>
        <taxon>ecological metagenomes</taxon>
    </lineage>
</organism>
<dbReference type="EMBL" id="BARU01013007">
    <property type="protein sequence ID" value="GAH32336.1"/>
    <property type="molecule type" value="Genomic_DNA"/>
</dbReference>
<protein>
    <submittedName>
        <fullName evidence="1">Uncharacterized protein</fullName>
    </submittedName>
</protein>
<comment type="caution">
    <text evidence="1">The sequence shown here is derived from an EMBL/GenBank/DDBJ whole genome shotgun (WGS) entry which is preliminary data.</text>
</comment>
<name>X1EGA2_9ZZZZ</name>
<sequence length="86" mass="8627">VAYTTAAGLGVAAPPNGVGAGDDIGTPILPIPAGGNAASSITAIVRQYDRGSDDGHLVMVRSPDATRDVDRFVADVALAKTPKIGR</sequence>
<accession>X1EGA2</accession>
<gene>
    <name evidence="1" type="ORF">S03H2_23709</name>
</gene>
<proteinExistence type="predicted"/>
<feature type="non-terminal residue" evidence="1">
    <location>
        <position position="1"/>
    </location>
</feature>
<reference evidence="1" key="1">
    <citation type="journal article" date="2014" name="Front. Microbiol.">
        <title>High frequency of phylogenetically diverse reductive dehalogenase-homologous genes in deep subseafloor sedimentary metagenomes.</title>
        <authorList>
            <person name="Kawai M."/>
            <person name="Futagami T."/>
            <person name="Toyoda A."/>
            <person name="Takaki Y."/>
            <person name="Nishi S."/>
            <person name="Hori S."/>
            <person name="Arai W."/>
            <person name="Tsubouchi T."/>
            <person name="Morono Y."/>
            <person name="Uchiyama I."/>
            <person name="Ito T."/>
            <person name="Fujiyama A."/>
            <person name="Inagaki F."/>
            <person name="Takami H."/>
        </authorList>
    </citation>
    <scope>NUCLEOTIDE SEQUENCE</scope>
    <source>
        <strain evidence="1">Expedition CK06-06</strain>
    </source>
</reference>